<protein>
    <recommendedName>
        <fullName evidence="1">Xaa-Pro dipeptidyl-peptidase-like domain-containing protein</fullName>
    </recommendedName>
</protein>
<organism evidence="2">
    <name type="scientific">marine metagenome</name>
    <dbReference type="NCBI Taxonomy" id="408172"/>
    <lineage>
        <taxon>unclassified sequences</taxon>
        <taxon>metagenomes</taxon>
        <taxon>ecological metagenomes</taxon>
    </lineage>
</organism>
<name>A0A382IEK1_9ZZZZ</name>
<evidence type="ECO:0000313" key="2">
    <source>
        <dbReference type="EMBL" id="SVB98080.1"/>
    </source>
</evidence>
<dbReference type="SUPFAM" id="SSF53474">
    <property type="entry name" value="alpha/beta-Hydrolases"/>
    <property type="match status" value="1"/>
</dbReference>
<proteinExistence type="predicted"/>
<feature type="domain" description="Xaa-Pro dipeptidyl-peptidase-like" evidence="1">
    <location>
        <begin position="3"/>
        <end position="156"/>
    </location>
</feature>
<reference evidence="2" key="1">
    <citation type="submission" date="2018-05" db="EMBL/GenBank/DDBJ databases">
        <authorList>
            <person name="Lanie J.A."/>
            <person name="Ng W.-L."/>
            <person name="Kazmierczak K.M."/>
            <person name="Andrzejewski T.M."/>
            <person name="Davidsen T.M."/>
            <person name="Wayne K.J."/>
            <person name="Tettelin H."/>
            <person name="Glass J.I."/>
            <person name="Rusch D."/>
            <person name="Podicherti R."/>
            <person name="Tsui H.-C.T."/>
            <person name="Winkler M.E."/>
        </authorList>
    </citation>
    <scope>NUCLEOTIDE SEQUENCE</scope>
</reference>
<dbReference type="GO" id="GO:0016787">
    <property type="term" value="F:hydrolase activity"/>
    <property type="evidence" value="ECO:0007669"/>
    <property type="project" value="InterPro"/>
</dbReference>
<dbReference type="InterPro" id="IPR029058">
    <property type="entry name" value="AB_hydrolase_fold"/>
</dbReference>
<dbReference type="Gene3D" id="1.10.3020.10">
    <property type="entry name" value="alpha-amino acid ester hydrolase ( Helical cap domain)"/>
    <property type="match status" value="1"/>
</dbReference>
<sequence>MRDGTILRANIFRPEGIGAYPGLLLRTPYGKPIGGFDRYVRAGYAVVAQDTRGRYASDGDYIPFTEDNTGDGEDGYDSVEWLAREPWCNGRVGTFGASYNAWMQWILARLRPPHLAAMCAYSIPLELTEVDWWGAFRPARRIKWWMTTMAPDLRRRHGWPPPHTSEEARAIWEDIENGRWLEFLPWIDVVRYLPPGLAEYAQSWLQDPTRKPWRFTEF</sequence>
<dbReference type="InterPro" id="IPR000383">
    <property type="entry name" value="Xaa-Pro-like_dom"/>
</dbReference>
<dbReference type="EMBL" id="UINC01066914">
    <property type="protein sequence ID" value="SVB98080.1"/>
    <property type="molecule type" value="Genomic_DNA"/>
</dbReference>
<evidence type="ECO:0000259" key="1">
    <source>
        <dbReference type="Pfam" id="PF02129"/>
    </source>
</evidence>
<dbReference type="Gene3D" id="3.40.50.1820">
    <property type="entry name" value="alpha/beta hydrolase"/>
    <property type="match status" value="1"/>
</dbReference>
<dbReference type="NCBIfam" id="TIGR00976">
    <property type="entry name" value="CocE_NonD"/>
    <property type="match status" value="1"/>
</dbReference>
<feature type="non-terminal residue" evidence="2">
    <location>
        <position position="218"/>
    </location>
</feature>
<dbReference type="Pfam" id="PF02129">
    <property type="entry name" value="Peptidase_S15"/>
    <property type="match status" value="1"/>
</dbReference>
<dbReference type="InterPro" id="IPR005674">
    <property type="entry name" value="CocE/Ser_esterase"/>
</dbReference>
<dbReference type="AlphaFoldDB" id="A0A382IEK1"/>
<gene>
    <name evidence="2" type="ORF">METZ01_LOCUS250934</name>
</gene>
<accession>A0A382IEK1</accession>